<reference evidence="3" key="1">
    <citation type="submission" date="2022-10" db="EMBL/GenBank/DDBJ databases">
        <title>Completed Genome Sequence of two octocoral isolated bacterium, Endozoicomonas euniceicola EF212T and Endozoicomonas gorgoniicola PS125T.</title>
        <authorList>
            <person name="Chiou Y.-J."/>
            <person name="Chen Y.-H."/>
        </authorList>
    </citation>
    <scope>NUCLEOTIDE SEQUENCE</scope>
    <source>
        <strain evidence="3">EF212</strain>
    </source>
</reference>
<organism evidence="3 4">
    <name type="scientific">Endozoicomonas euniceicola</name>
    <dbReference type="NCBI Taxonomy" id="1234143"/>
    <lineage>
        <taxon>Bacteria</taxon>
        <taxon>Pseudomonadati</taxon>
        <taxon>Pseudomonadota</taxon>
        <taxon>Gammaproteobacteria</taxon>
        <taxon>Oceanospirillales</taxon>
        <taxon>Endozoicomonadaceae</taxon>
        <taxon>Endozoicomonas</taxon>
    </lineage>
</organism>
<evidence type="ECO:0000259" key="2">
    <source>
        <dbReference type="Pfam" id="PF22470"/>
    </source>
</evidence>
<dbReference type="Gene3D" id="1.10.287.1050">
    <property type="entry name" value="H-NS histone-like proteins"/>
    <property type="match status" value="1"/>
</dbReference>
<name>A0ABY6GNC5_9GAMM</name>
<accession>A0ABY6GNC5</accession>
<dbReference type="Proteomes" id="UP001163255">
    <property type="component" value="Chromosome"/>
</dbReference>
<keyword evidence="1" id="KW-0175">Coiled coil</keyword>
<sequence length="162" mass="18730">MINFAIRNFLSLTIGQFTMNIFEESLSVLKSKVQLRKLFQDMHVEDIQRVISRIESIYEEKLEAQKEVEQEQERKREAIEAVLKEMQDKGLDIDDLAVMGKGAGTESNRKGKTRQRYQFEYQAEDGTVVSWEGATTGRIPAEFSAYLERTGKERKDCIVTEL</sequence>
<protein>
    <submittedName>
        <fullName evidence="3">H-NS histone family protein</fullName>
    </submittedName>
</protein>
<keyword evidence="4" id="KW-1185">Reference proteome</keyword>
<evidence type="ECO:0000256" key="1">
    <source>
        <dbReference type="SAM" id="Coils"/>
    </source>
</evidence>
<dbReference type="InterPro" id="IPR027454">
    <property type="entry name" value="Histone_HNS_N"/>
</dbReference>
<dbReference type="InterPro" id="IPR054180">
    <property type="entry name" value="H-NS-like_N"/>
</dbReference>
<evidence type="ECO:0000313" key="3">
    <source>
        <dbReference type="EMBL" id="UYM14232.1"/>
    </source>
</evidence>
<dbReference type="EMBL" id="CP103300">
    <property type="protein sequence ID" value="UYM14232.1"/>
    <property type="molecule type" value="Genomic_DNA"/>
</dbReference>
<evidence type="ECO:0000313" key="4">
    <source>
        <dbReference type="Proteomes" id="UP001163255"/>
    </source>
</evidence>
<feature type="coiled-coil region" evidence="1">
    <location>
        <begin position="47"/>
        <end position="89"/>
    </location>
</feature>
<feature type="domain" description="DNA-binding protein H-NS-like N-terminal" evidence="2">
    <location>
        <begin position="23"/>
        <end position="97"/>
    </location>
</feature>
<dbReference type="Pfam" id="PF22470">
    <property type="entry name" value="Histone_HNS_N"/>
    <property type="match status" value="1"/>
</dbReference>
<gene>
    <name evidence="3" type="ORF">NX720_15135</name>
</gene>
<dbReference type="RefSeq" id="WP_262595634.1">
    <property type="nucleotide sequence ID" value="NZ_CP103300.1"/>
</dbReference>
<proteinExistence type="predicted"/>